<dbReference type="Proteomes" id="UP000516305">
    <property type="component" value="Chromosome"/>
</dbReference>
<dbReference type="EMBL" id="CP060139">
    <property type="protein sequence ID" value="QNR25813.1"/>
    <property type="molecule type" value="Genomic_DNA"/>
</dbReference>
<gene>
    <name evidence="1" type="ORF">H4K34_08205</name>
</gene>
<sequence>MPFRLFIIALSGLFIASNPGDNKTIIPISELREICAQDLSELLIPENEFLGFIGEDKQRIYMVFDSLHKVEGFDNQYQVFGHSTVFDNRCDFNGILVIENYKALSSDEKSTEYPKRFQLSGTYKLAENPHQRHVGLFEGQFQSHFIQYKDAQVKRGLIDPFRADRNHQYQGTWREYSSEKSKVCNWGELRIPNSGDLDLGLHGFSANPKYQNKGW</sequence>
<reference evidence="1 2" key="1">
    <citation type="submission" date="2020-08" db="EMBL/GenBank/DDBJ databases">
        <title>Croceimicrobium hydrocarbonivorans gen. nov., sp. nov., a novel marine bacterium isolated from a bacterial consortium that degrades polyethylene terephthalate.</title>
        <authorList>
            <person name="Liu R."/>
        </authorList>
    </citation>
    <scope>NUCLEOTIDE SEQUENCE [LARGE SCALE GENOMIC DNA]</scope>
    <source>
        <strain evidence="1 2">A20-9</strain>
    </source>
</reference>
<protein>
    <submittedName>
        <fullName evidence="1">Uncharacterized protein</fullName>
    </submittedName>
</protein>
<dbReference type="AlphaFoldDB" id="A0A7H0VJB5"/>
<name>A0A7H0VJB5_9FLAO</name>
<accession>A0A7H0VJB5</accession>
<organism evidence="1 2">
    <name type="scientific">Croceimicrobium hydrocarbonivorans</name>
    <dbReference type="NCBI Taxonomy" id="2761580"/>
    <lineage>
        <taxon>Bacteria</taxon>
        <taxon>Pseudomonadati</taxon>
        <taxon>Bacteroidota</taxon>
        <taxon>Flavobacteriia</taxon>
        <taxon>Flavobacteriales</taxon>
        <taxon>Owenweeksiaceae</taxon>
        <taxon>Croceimicrobium</taxon>
    </lineage>
</organism>
<evidence type="ECO:0000313" key="2">
    <source>
        <dbReference type="Proteomes" id="UP000516305"/>
    </source>
</evidence>
<dbReference type="RefSeq" id="WP_210760338.1">
    <property type="nucleotide sequence ID" value="NZ_CP060139.1"/>
</dbReference>
<keyword evidence="2" id="KW-1185">Reference proteome</keyword>
<evidence type="ECO:0000313" key="1">
    <source>
        <dbReference type="EMBL" id="QNR25813.1"/>
    </source>
</evidence>
<proteinExistence type="predicted"/>
<dbReference type="KEGG" id="chyd:H4K34_08205"/>